<dbReference type="PANTHER" id="PTHR43403">
    <property type="entry name" value="NAD-SPECIFIC GLUTAMATE DEHYDROGENASE"/>
    <property type="match status" value="1"/>
</dbReference>
<keyword evidence="8" id="KW-1185">Reference proteome</keyword>
<dbReference type="InterPro" id="IPR049058">
    <property type="entry name" value="NAD_Glu_DH_HM2"/>
</dbReference>
<comment type="caution">
    <text evidence="7">The sequence shown here is derived from an EMBL/GenBank/DDBJ whole genome shotgun (WGS) entry which is preliminary data.</text>
</comment>
<dbReference type="Pfam" id="PF21076">
    <property type="entry name" value="GDH_ACT2"/>
    <property type="match status" value="1"/>
</dbReference>
<dbReference type="Pfam" id="PF05088">
    <property type="entry name" value="Bac_GDH_CD"/>
    <property type="match status" value="1"/>
</dbReference>
<reference evidence="7" key="1">
    <citation type="submission" date="2020-03" db="EMBL/GenBank/DDBJ databases">
        <authorList>
            <person name="Guo F."/>
        </authorList>
    </citation>
    <scope>NUCLEOTIDE SEQUENCE</scope>
    <source>
        <strain evidence="7">JCM 30134</strain>
    </source>
</reference>
<dbReference type="EMBL" id="JAAONZ010000009">
    <property type="protein sequence ID" value="NHO66459.1"/>
    <property type="molecule type" value="Genomic_DNA"/>
</dbReference>
<feature type="domain" description="NAD-glutamate dehydrogenase ACT3" evidence="6">
    <location>
        <begin position="569"/>
        <end position="646"/>
    </location>
</feature>
<feature type="domain" description="NAD-glutamate dehydrogenase N-terminal ACT1" evidence="4">
    <location>
        <begin position="46"/>
        <end position="194"/>
    </location>
</feature>
<organism evidence="7 8">
    <name type="scientific">Pseudomaricurvus hydrocarbonicus</name>
    <dbReference type="NCBI Taxonomy" id="1470433"/>
    <lineage>
        <taxon>Bacteria</taxon>
        <taxon>Pseudomonadati</taxon>
        <taxon>Pseudomonadota</taxon>
        <taxon>Gammaproteobacteria</taxon>
        <taxon>Cellvibrionales</taxon>
        <taxon>Cellvibrionaceae</taxon>
        <taxon>Pseudomaricurvus</taxon>
    </lineage>
</organism>
<dbReference type="Pfam" id="PF21079">
    <property type="entry name" value="GDH_HM2"/>
    <property type="match status" value="1"/>
</dbReference>
<dbReference type="InterPro" id="IPR049059">
    <property type="entry name" value="NAD_Glu_DH_HM1"/>
</dbReference>
<dbReference type="InterPro" id="IPR049064">
    <property type="entry name" value="NAD_Glu_DH_ACT3"/>
</dbReference>
<evidence type="ECO:0000259" key="6">
    <source>
        <dbReference type="Pfam" id="PF21077"/>
    </source>
</evidence>
<feature type="domain" description="NAD-glutamate dehydrogenase ACT2" evidence="5">
    <location>
        <begin position="424"/>
        <end position="513"/>
    </location>
</feature>
<sequence>MEHSGKRYSVDISLVAADTKEVFFDLLADCIDEKLANQKTGQLKAFTHIYYGQSELDELEGRPLNDVFGSAFGWWNFIQQWDFPGPKVRVFNPSLEEEGWLCAHTVIAVLQRDMPFLVDSIRIEVNRRNITLHEIKSTVMSVSRDKNGKLIDVVAKGQHPQDSKKQQYHHEAMVYLEINLHTNESAMQELADSLRSVLRDVDVVVSDYPPLLDQLQRSCQNLKKAQGKALTENISEAVDFLHWLGDAHFTILGFVEYEFTGSAKSRRLQEKTDSRLGLFRMHGSKPDSVKVTDFNMGMKQFHLGPQLISFTKSSVRSRVHRQSYSDYVVVKQFDDAGEVCGESRFMGLYTSPVYTASPSNIPLIKQKITHVLERSGLDLQSHDGKALKQVLETFPRDELFQSSEAELYETVMGVARIKERHRVKLFIRRDPYGKFVNCIVYVPRDDFSTQIRIKIQDIIGDAINAQEHEFTTYFSESVLARSHIVFKVDPSDDLDIDVKRLERQIVDITRSWTDRLYESLCDTYGEEKGARLYANFGEAFSSSYRETYEARAAVQDLETIAQLDNENRLAMSFYQPIGADKKDMRFKIFHLDKALELSEAIPVLENLGLRVIGEHPYRIQEKNGICVWMQDFGLRFGLNTEVDVHAVRHNFQDAFAAIWTKKTDSDPFNRLVLGARLNWREVSMLRAYASYMKQTMFNFSQSYIANTLSRHLDITRNLVALFKSTFDPRVNEKLSKDNSRIERLSKKIIDSLEKVDNLSEDRIIRRYLEFMQGTLRTNFYQLDSSGNPKTYISFKFNPRTIANIPEPRPMYEIFVYSPRMEGVHLRGGAVARGGLRWSDRLQDYRTEVLGLVKAQQVKNAVIVPSGAKGGFVAKKLPSSGGREAYQKEGIACYQTFIRGLLDITDNIVDGDIQVPEQVVRKDGDDPYLVVAADKGTATFSDIANEISKEYNHWLGDAFASGGSQGYDHKGMGITARGAWVSVQRHFKEKNINVQEQDFSVIGIGDMAGDVFGNGMLMSEHICLKAAFNHLHIFIDPAPNAASSFKERQRLFNAPAASWADYNKTLISKGGGVFPRSAKSVSITAEMKAAFGIEADKLTPNELIHGLLKAPVDLIWNGGIGTYVKSADENHADVGDKANDTLRVDGNQLRCQVFGEGGNLGMTQLGRIEYCLQGGRCNTDFIDNAAGVDCSDHEVNIKILLDGVVTNGDLTGKQRNKLLEEMTPTVSALVLNNNYLQTQAISLAEYDALTRVGEYRRFITTMVDSGRLDRALEFLPTDEQIVERQQQGKTLTRPELSVLISYAKVELKESLANEQLTDDAYMVTAIESAFPALLQRKYRDQIYSHRLRKEIVATQVANNMVNYMGINFCHRLIEATGASAIDVAKAYVAARDIYRLHDFFSAVEALDYKIDTQLQFKMQSKMMGNMRRATRWFLRNRRGYLSPANEVEAFAAPVQRLVDQLPSVMCGTPKEDWDRDSKQFEQQGIDSELASWAALPASVYSALNVVEAARMTEADPVDVASVYFALGDRLGLHWFAMQVSDVKVDTYWHAMAREAFMDDLESQMRTLATSIIRLSGETRDVTETLDRWSAQHSVLIGRWRSMITELQGSAGTDFAMFSVALRELLDLAQASQHCTSLDDDSNACRLGF</sequence>
<dbReference type="Pfam" id="PF21077">
    <property type="entry name" value="GDH_ACT3"/>
    <property type="match status" value="1"/>
</dbReference>
<dbReference type="InterPro" id="IPR049062">
    <property type="entry name" value="NAD_Glu_DH_ACT2"/>
</dbReference>
<dbReference type="GO" id="GO:0004069">
    <property type="term" value="F:L-aspartate:2-oxoglutarate aminotransferase activity"/>
    <property type="evidence" value="ECO:0007669"/>
    <property type="project" value="InterPro"/>
</dbReference>
<dbReference type="InterPro" id="IPR049056">
    <property type="entry name" value="NAD_Glu_DH_HM3"/>
</dbReference>
<evidence type="ECO:0000259" key="3">
    <source>
        <dbReference type="Pfam" id="PF21074"/>
    </source>
</evidence>
<dbReference type="InterPro" id="IPR036291">
    <property type="entry name" value="NAD(P)-bd_dom_sf"/>
</dbReference>
<name>A0A9E5MKF8_9GAMM</name>
<evidence type="ECO:0000259" key="4">
    <source>
        <dbReference type="Pfam" id="PF21075"/>
    </source>
</evidence>
<dbReference type="SUPFAM" id="SSF53223">
    <property type="entry name" value="Aminoacid dehydrogenase-like, N-terminal domain"/>
    <property type="match status" value="1"/>
</dbReference>
<gene>
    <name evidence="7" type="ORF">G8770_13000</name>
</gene>
<dbReference type="PIRSF" id="PIRSF036761">
    <property type="entry name" value="GDH_Mll4104"/>
    <property type="match status" value="1"/>
</dbReference>
<accession>A0A9E5MKF8</accession>
<keyword evidence="1" id="KW-0560">Oxidoreductase</keyword>
<dbReference type="Pfam" id="PF21075">
    <property type="entry name" value="GDH_ACT1"/>
    <property type="match status" value="1"/>
</dbReference>
<evidence type="ECO:0000256" key="1">
    <source>
        <dbReference type="ARBA" id="ARBA00023002"/>
    </source>
</evidence>
<proteinExistence type="predicted"/>
<dbReference type="SUPFAM" id="SSF51735">
    <property type="entry name" value="NAD(P)-binding Rossmann-fold domains"/>
    <property type="match status" value="1"/>
</dbReference>
<dbReference type="Proteomes" id="UP000787472">
    <property type="component" value="Unassembled WGS sequence"/>
</dbReference>
<evidence type="ECO:0000313" key="8">
    <source>
        <dbReference type="Proteomes" id="UP000787472"/>
    </source>
</evidence>
<dbReference type="PANTHER" id="PTHR43403:SF1">
    <property type="entry name" value="NAD-SPECIFIC GLUTAMATE DEHYDROGENASE"/>
    <property type="match status" value="1"/>
</dbReference>
<feature type="domain" description="NAD-glutamate dehydrogenase catalytic" evidence="2">
    <location>
        <begin position="748"/>
        <end position="1242"/>
    </location>
</feature>
<dbReference type="InterPro" id="IPR048381">
    <property type="entry name" value="GDH_C"/>
</dbReference>
<dbReference type="InterPro" id="IPR007780">
    <property type="entry name" value="NAD_Glu_DH_bac"/>
</dbReference>
<evidence type="ECO:0000313" key="7">
    <source>
        <dbReference type="EMBL" id="NHO66459.1"/>
    </source>
</evidence>
<dbReference type="Pfam" id="PF21073">
    <property type="entry name" value="GDH_HM1"/>
    <property type="match status" value="1"/>
</dbReference>
<evidence type="ECO:0000259" key="5">
    <source>
        <dbReference type="Pfam" id="PF21076"/>
    </source>
</evidence>
<feature type="domain" description="NAD-specific glutamate dehydrogenase C-terminal" evidence="3">
    <location>
        <begin position="1287"/>
        <end position="1624"/>
    </location>
</feature>
<evidence type="ECO:0000259" key="2">
    <source>
        <dbReference type="Pfam" id="PF05088"/>
    </source>
</evidence>
<dbReference type="GO" id="GO:0006538">
    <property type="term" value="P:L-glutamate catabolic process"/>
    <property type="evidence" value="ECO:0007669"/>
    <property type="project" value="InterPro"/>
</dbReference>
<dbReference type="Pfam" id="PF21074">
    <property type="entry name" value="GDH_C"/>
    <property type="match status" value="1"/>
</dbReference>
<protein>
    <submittedName>
        <fullName evidence="7">NAD-glutamate dehydrogenase</fullName>
    </submittedName>
</protein>
<dbReference type="Pfam" id="PF21078">
    <property type="entry name" value="GDH_HM3"/>
    <property type="match status" value="1"/>
</dbReference>
<dbReference type="InterPro" id="IPR028971">
    <property type="entry name" value="NAD-GDH_cat"/>
</dbReference>
<dbReference type="GO" id="GO:0004352">
    <property type="term" value="F:glutamate dehydrogenase (NAD+) activity"/>
    <property type="evidence" value="ECO:0007669"/>
    <property type="project" value="InterPro"/>
</dbReference>
<dbReference type="InterPro" id="IPR024727">
    <property type="entry name" value="NAD_Glu_DH_N_ACT1"/>
</dbReference>
<dbReference type="InterPro" id="IPR046346">
    <property type="entry name" value="Aminoacid_DH-like_N_sf"/>
</dbReference>